<protein>
    <submittedName>
        <fullName evidence="2">Uncharacterized protein</fullName>
    </submittedName>
</protein>
<organism evidence="2 3">
    <name type="scientific">Linum trigynum</name>
    <dbReference type="NCBI Taxonomy" id="586398"/>
    <lineage>
        <taxon>Eukaryota</taxon>
        <taxon>Viridiplantae</taxon>
        <taxon>Streptophyta</taxon>
        <taxon>Embryophyta</taxon>
        <taxon>Tracheophyta</taxon>
        <taxon>Spermatophyta</taxon>
        <taxon>Magnoliopsida</taxon>
        <taxon>eudicotyledons</taxon>
        <taxon>Gunneridae</taxon>
        <taxon>Pentapetalae</taxon>
        <taxon>rosids</taxon>
        <taxon>fabids</taxon>
        <taxon>Malpighiales</taxon>
        <taxon>Linaceae</taxon>
        <taxon>Linum</taxon>
    </lineage>
</organism>
<accession>A0AAV2FXZ5</accession>
<evidence type="ECO:0000313" key="2">
    <source>
        <dbReference type="EMBL" id="CAL1402413.1"/>
    </source>
</evidence>
<sequence length="81" mass="8943">MMATTKTFFKPLPSSGSKSLIPSTFRSPNLHCIPHSLAKRMSSLAIRASAAAVPCPSDDALHPKFPEHFRVKIMFESLPYI</sequence>
<gene>
    <name evidence="2" type="ORF">LTRI10_LOCUS42417</name>
</gene>
<keyword evidence="3" id="KW-1185">Reference proteome</keyword>
<dbReference type="EMBL" id="OZ034820">
    <property type="protein sequence ID" value="CAL1402413.1"/>
    <property type="molecule type" value="Genomic_DNA"/>
</dbReference>
<reference evidence="2 3" key="1">
    <citation type="submission" date="2024-04" db="EMBL/GenBank/DDBJ databases">
        <authorList>
            <person name="Fracassetti M."/>
        </authorList>
    </citation>
    <scope>NUCLEOTIDE SEQUENCE [LARGE SCALE GENOMIC DNA]</scope>
</reference>
<evidence type="ECO:0000313" key="3">
    <source>
        <dbReference type="Proteomes" id="UP001497516"/>
    </source>
</evidence>
<dbReference type="AlphaFoldDB" id="A0AAV2FXZ5"/>
<name>A0AAV2FXZ5_9ROSI</name>
<dbReference type="Proteomes" id="UP001497516">
    <property type="component" value="Chromosome 7"/>
</dbReference>
<evidence type="ECO:0000256" key="1">
    <source>
        <dbReference type="SAM" id="MobiDB-lite"/>
    </source>
</evidence>
<proteinExistence type="predicted"/>
<feature type="region of interest" description="Disordered" evidence="1">
    <location>
        <begin position="1"/>
        <end position="20"/>
    </location>
</feature>